<keyword evidence="3" id="KW-0862">Zinc</keyword>
<dbReference type="SUPFAM" id="SSF51556">
    <property type="entry name" value="Metallo-dependent hydrolases"/>
    <property type="match status" value="1"/>
</dbReference>
<dbReference type="PANTHER" id="PTHR43794:SF11">
    <property type="entry name" value="AMIDOHYDROLASE-RELATED DOMAIN-CONTAINING PROTEIN"/>
    <property type="match status" value="1"/>
</dbReference>
<dbReference type="RefSeq" id="WP_013256674.1">
    <property type="nucleotide sequence ID" value="NC_014364.1"/>
</dbReference>
<keyword evidence="1" id="KW-0479">Metal-binding</keyword>
<protein>
    <submittedName>
        <fullName evidence="5">Amidohydrolase</fullName>
    </submittedName>
</protein>
<dbReference type="Gene3D" id="2.30.40.10">
    <property type="entry name" value="Urease, subunit C, domain 1"/>
    <property type="match status" value="1"/>
</dbReference>
<dbReference type="OrthoDB" id="9797498at2"/>
<reference evidence="5 6" key="1">
    <citation type="journal article" date="2010" name="Stand. Genomic Sci.">
        <title>Complete genome sequence of Spirochaeta smaragdinae type strain (SEBR 4228).</title>
        <authorList>
            <person name="Mavromatis K."/>
            <person name="Yasawong M."/>
            <person name="Chertkov O."/>
            <person name="Lapidus A."/>
            <person name="Lucas S."/>
            <person name="Nolan M."/>
            <person name="Del Rio T.G."/>
            <person name="Tice H."/>
            <person name="Cheng J.F."/>
            <person name="Pitluck S."/>
            <person name="Liolios K."/>
            <person name="Ivanova N."/>
            <person name="Tapia R."/>
            <person name="Han C."/>
            <person name="Bruce D."/>
            <person name="Goodwin L."/>
            <person name="Pati A."/>
            <person name="Chen A."/>
            <person name="Palaniappan K."/>
            <person name="Land M."/>
            <person name="Hauser L."/>
            <person name="Chang Y.J."/>
            <person name="Jeffries C.D."/>
            <person name="Detter J.C."/>
            <person name="Rohde M."/>
            <person name="Brambilla E."/>
            <person name="Spring S."/>
            <person name="Goker M."/>
            <person name="Sikorski J."/>
            <person name="Woyke T."/>
            <person name="Bristow J."/>
            <person name="Eisen J.A."/>
            <person name="Markowitz V."/>
            <person name="Hugenholtz P."/>
            <person name="Klenk H.P."/>
            <person name="Kyrpides N.C."/>
        </authorList>
    </citation>
    <scope>NUCLEOTIDE SEQUENCE [LARGE SCALE GENOMIC DNA]</scope>
    <source>
        <strain evidence="6">DSM 11293 / JCM 15392 / SEBR 4228</strain>
    </source>
</reference>
<accession>E1R9P9</accession>
<gene>
    <name evidence="5" type="ordered locus">Spirs_4138</name>
</gene>
<dbReference type="HOGENOM" id="CLU_012358_2_1_12"/>
<dbReference type="InterPro" id="IPR006680">
    <property type="entry name" value="Amidohydro-rel"/>
</dbReference>
<dbReference type="GO" id="GO:0019239">
    <property type="term" value="F:deaminase activity"/>
    <property type="evidence" value="ECO:0007669"/>
    <property type="project" value="UniProtKB-ARBA"/>
</dbReference>
<feature type="domain" description="Amidohydrolase-related" evidence="4">
    <location>
        <begin position="53"/>
        <end position="410"/>
    </location>
</feature>
<dbReference type="EMBL" id="CP002116">
    <property type="protein sequence ID" value="ADK83218.1"/>
    <property type="molecule type" value="Genomic_DNA"/>
</dbReference>
<keyword evidence="2" id="KW-0378">Hydrolase</keyword>
<dbReference type="Pfam" id="PF01979">
    <property type="entry name" value="Amidohydro_1"/>
    <property type="match status" value="1"/>
</dbReference>
<dbReference type="FunFam" id="3.20.20.140:FF:000014">
    <property type="entry name" value="5-methylthioadenosine/S-adenosylhomocysteine deaminase"/>
    <property type="match status" value="1"/>
</dbReference>
<dbReference type="SUPFAM" id="SSF51338">
    <property type="entry name" value="Composite domain of metallo-dependent hydrolases"/>
    <property type="match status" value="1"/>
</dbReference>
<dbReference type="GO" id="GO:0016814">
    <property type="term" value="F:hydrolase activity, acting on carbon-nitrogen (but not peptide) bonds, in cyclic amidines"/>
    <property type="evidence" value="ECO:0007669"/>
    <property type="project" value="UniProtKB-ARBA"/>
</dbReference>
<evidence type="ECO:0000256" key="1">
    <source>
        <dbReference type="ARBA" id="ARBA00022723"/>
    </source>
</evidence>
<dbReference type="eggNOG" id="COG0402">
    <property type="taxonomic scope" value="Bacteria"/>
</dbReference>
<dbReference type="KEGG" id="ssm:Spirs_4138"/>
<dbReference type="InterPro" id="IPR032466">
    <property type="entry name" value="Metal_Hydrolase"/>
</dbReference>
<dbReference type="CDD" id="cd01298">
    <property type="entry name" value="ATZ_TRZ_like"/>
    <property type="match status" value="1"/>
</dbReference>
<proteinExistence type="predicted"/>
<dbReference type="Proteomes" id="UP000002318">
    <property type="component" value="Chromosome"/>
</dbReference>
<evidence type="ECO:0000256" key="3">
    <source>
        <dbReference type="ARBA" id="ARBA00022833"/>
    </source>
</evidence>
<evidence type="ECO:0000313" key="5">
    <source>
        <dbReference type="EMBL" id="ADK83218.1"/>
    </source>
</evidence>
<dbReference type="InterPro" id="IPR011059">
    <property type="entry name" value="Metal-dep_hydrolase_composite"/>
</dbReference>
<dbReference type="InterPro" id="IPR050287">
    <property type="entry name" value="MTA/SAH_deaminase"/>
</dbReference>
<name>E1R9P9_SEDSS</name>
<dbReference type="Gene3D" id="3.20.20.140">
    <property type="entry name" value="Metal-dependent hydrolases"/>
    <property type="match status" value="1"/>
</dbReference>
<dbReference type="GO" id="GO:0046872">
    <property type="term" value="F:metal ion binding"/>
    <property type="evidence" value="ECO:0007669"/>
    <property type="project" value="UniProtKB-KW"/>
</dbReference>
<sequence length="438" mass="47302">MRTLYHTIDILLTPNEMLHNSSILVDDTNIAAVGKAAEQEPTDLKVDCSGKLAMPALKNGHAHSAMTLLRGFADDMKLYPWLNEKIWPTEAKLTGEDVYHGVRLACLEMIKSGTIFCNDMYFFLPEAWRAYREMGIKAAVGSAIIDFSDPKKAEEARRQILEEVDRFGPKGNEADERKRVSLAIAPHAIYTVGADTLQWCAERAKQENIPFHIHLAESEKEVANCLAQTGKRPVAYLDELGVLDTNCIAAHGIWVDEEDLDILAARGVTMVHNPASNMKTSAGSCFPYQEYRRRGIPLMIGTDGCASNNALDLFSDGRLAGLLQKHHFGDPTLLPAEEIVALITGGAATHDEKIGPFGNLGAEIRAGAPADIIFLDLTAPRMAPLHNPISNIAYAADGACVDTVMCDGSVLMAGGKVPGEEAIVAAAAEAATALVGRN</sequence>
<dbReference type="PANTHER" id="PTHR43794">
    <property type="entry name" value="AMINOHYDROLASE SSNA-RELATED"/>
    <property type="match status" value="1"/>
</dbReference>
<organism evidence="5 6">
    <name type="scientific">Sediminispirochaeta smaragdinae (strain DSM 11293 / JCM 15392 / SEBR 4228)</name>
    <name type="common">Spirochaeta smaragdinae</name>
    <dbReference type="NCBI Taxonomy" id="573413"/>
    <lineage>
        <taxon>Bacteria</taxon>
        <taxon>Pseudomonadati</taxon>
        <taxon>Spirochaetota</taxon>
        <taxon>Spirochaetia</taxon>
        <taxon>Spirochaetales</taxon>
        <taxon>Spirochaetaceae</taxon>
        <taxon>Sediminispirochaeta</taxon>
    </lineage>
</organism>
<evidence type="ECO:0000259" key="4">
    <source>
        <dbReference type="Pfam" id="PF01979"/>
    </source>
</evidence>
<evidence type="ECO:0000313" key="6">
    <source>
        <dbReference type="Proteomes" id="UP000002318"/>
    </source>
</evidence>
<keyword evidence="6" id="KW-1185">Reference proteome</keyword>
<dbReference type="AlphaFoldDB" id="E1R9P9"/>
<dbReference type="STRING" id="573413.Spirs_4138"/>
<evidence type="ECO:0000256" key="2">
    <source>
        <dbReference type="ARBA" id="ARBA00022801"/>
    </source>
</evidence>